<name>A0A814DD17_9BILA</name>
<protein>
    <recommendedName>
        <fullName evidence="5">Derlin</fullName>
    </recommendedName>
</protein>
<feature type="transmembrane region" description="Helical" evidence="1">
    <location>
        <begin position="51"/>
        <end position="71"/>
    </location>
</feature>
<keyword evidence="1" id="KW-0812">Transmembrane</keyword>
<reference evidence="2" key="1">
    <citation type="submission" date="2021-02" db="EMBL/GenBank/DDBJ databases">
        <authorList>
            <person name="Nowell W R."/>
        </authorList>
    </citation>
    <scope>NUCLEOTIDE SEQUENCE</scope>
</reference>
<feature type="transmembrane region" description="Helical" evidence="1">
    <location>
        <begin position="91"/>
        <end position="108"/>
    </location>
</feature>
<evidence type="ECO:0000313" key="2">
    <source>
        <dbReference type="EMBL" id="CAF0951425.1"/>
    </source>
</evidence>
<proteinExistence type="predicted"/>
<feature type="transmembrane region" description="Helical" evidence="1">
    <location>
        <begin position="12"/>
        <end position="31"/>
    </location>
</feature>
<evidence type="ECO:0000313" key="4">
    <source>
        <dbReference type="Proteomes" id="UP000663845"/>
    </source>
</evidence>
<evidence type="ECO:0000313" key="3">
    <source>
        <dbReference type="EMBL" id="CAF4095279.1"/>
    </source>
</evidence>
<dbReference type="EMBL" id="CAJOAZ010005303">
    <property type="protein sequence ID" value="CAF4095279.1"/>
    <property type="molecule type" value="Genomic_DNA"/>
</dbReference>
<gene>
    <name evidence="2" type="ORF">JYZ213_LOCUS13319</name>
    <name evidence="3" type="ORF">OXD698_LOCUS35125</name>
</gene>
<accession>A0A814DD17</accession>
<organism evidence="2 4">
    <name type="scientific">Adineta steineri</name>
    <dbReference type="NCBI Taxonomy" id="433720"/>
    <lineage>
        <taxon>Eukaryota</taxon>
        <taxon>Metazoa</taxon>
        <taxon>Spiralia</taxon>
        <taxon>Gnathifera</taxon>
        <taxon>Rotifera</taxon>
        <taxon>Eurotatoria</taxon>
        <taxon>Bdelloidea</taxon>
        <taxon>Adinetida</taxon>
        <taxon>Adinetidae</taxon>
        <taxon>Adineta</taxon>
    </lineage>
</organism>
<feature type="transmembrane region" description="Helical" evidence="1">
    <location>
        <begin position="150"/>
        <end position="180"/>
    </location>
</feature>
<dbReference type="Proteomes" id="UP000663844">
    <property type="component" value="Unassembled WGS sequence"/>
</dbReference>
<evidence type="ECO:0000256" key="1">
    <source>
        <dbReference type="SAM" id="Phobius"/>
    </source>
</evidence>
<comment type="caution">
    <text evidence="2">The sequence shown here is derived from an EMBL/GenBank/DDBJ whole genome shotgun (WGS) entry which is preliminary data.</text>
</comment>
<dbReference type="Proteomes" id="UP000663845">
    <property type="component" value="Unassembled WGS sequence"/>
</dbReference>
<dbReference type="EMBL" id="CAJNOG010000106">
    <property type="protein sequence ID" value="CAF0951425.1"/>
    <property type="molecule type" value="Genomic_DNA"/>
</dbReference>
<sequence>MYIKQWFSELPFITKGLFFIYLITGIIATYWPSYDIDVYFRNSTSIYTRLISYLYFGDILSVSYWYELVLFVIYSKSLEYEYINLNNQKKYFICLLFGIVMILFLSILKPLQTFLLSESLVFYIIYLYNNHKNPNGTTVFTPALFVDNRYMIVLLIFVNAIFRSFYWTEYFIGITAGYIFMKLEQAKII</sequence>
<keyword evidence="1" id="KW-0472">Membrane</keyword>
<keyword evidence="1" id="KW-1133">Transmembrane helix</keyword>
<dbReference type="AlphaFoldDB" id="A0A814DD17"/>
<evidence type="ECO:0008006" key="5">
    <source>
        <dbReference type="Google" id="ProtNLM"/>
    </source>
</evidence>